<evidence type="ECO:0000313" key="27">
    <source>
        <dbReference type="RefSeq" id="XP_008689204.1"/>
    </source>
</evidence>
<evidence type="ECO:0000256" key="16">
    <source>
        <dbReference type="ARBA" id="ARBA00037794"/>
    </source>
</evidence>
<keyword evidence="23" id="KW-0812">Transmembrane</keyword>
<evidence type="ECO:0000256" key="21">
    <source>
        <dbReference type="PROSITE-ProRule" id="PRU00175"/>
    </source>
</evidence>
<dbReference type="PROSITE" id="PS50089">
    <property type="entry name" value="ZF_RING_2"/>
    <property type="match status" value="1"/>
</dbReference>
<dbReference type="InterPro" id="IPR034734">
    <property type="entry name" value="ZF_C2HC_RNF"/>
</dbReference>
<feature type="domain" description="C2HC RNF-type" evidence="25">
    <location>
        <begin position="100"/>
        <end position="119"/>
    </location>
</feature>
<dbReference type="RefSeq" id="XP_008689204.1">
    <property type="nucleotide sequence ID" value="XM_008690982.2"/>
</dbReference>
<evidence type="ECO:0000256" key="19">
    <source>
        <dbReference type="ARBA" id="ARBA00067467"/>
    </source>
</evidence>
<protein>
    <recommendedName>
        <fullName evidence="19">E3 ubiquitin-protein ligase RNF125</fullName>
        <ecNumber evidence="3">2.3.2.27</ecNumber>
    </recommendedName>
    <alternativeName>
        <fullName evidence="20">RING finger protein 125</fullName>
    </alternativeName>
</protein>
<dbReference type="OrthoDB" id="9049620at2759"/>
<evidence type="ECO:0000256" key="15">
    <source>
        <dbReference type="ARBA" id="ARBA00023288"/>
    </source>
</evidence>
<keyword evidence="11" id="KW-0391">Immunity</keyword>
<keyword evidence="14 23" id="KW-0472">Membrane</keyword>
<reference evidence="27" key="1">
    <citation type="submission" date="2025-08" db="UniProtKB">
        <authorList>
            <consortium name="RefSeq"/>
        </authorList>
    </citation>
    <scope>IDENTIFICATION</scope>
    <source>
        <tissue evidence="27">Whole blood</tissue>
    </source>
</reference>
<dbReference type="AlphaFoldDB" id="A0A384C450"/>
<dbReference type="CDD" id="cd16542">
    <property type="entry name" value="RING-HC_RNF125"/>
    <property type="match status" value="1"/>
</dbReference>
<proteinExistence type="predicted"/>
<keyword evidence="10" id="KW-0832">Ubl conjugation</keyword>
<evidence type="ECO:0000256" key="12">
    <source>
        <dbReference type="ARBA" id="ARBA00023034"/>
    </source>
</evidence>
<evidence type="ECO:0000256" key="22">
    <source>
        <dbReference type="SAM" id="MobiDB-lite"/>
    </source>
</evidence>
<evidence type="ECO:0000256" key="5">
    <source>
        <dbReference type="ARBA" id="ARBA00022707"/>
    </source>
</evidence>
<evidence type="ECO:0000256" key="2">
    <source>
        <dbReference type="ARBA" id="ARBA00004906"/>
    </source>
</evidence>
<dbReference type="GO" id="GO:0002250">
    <property type="term" value="P:adaptive immune response"/>
    <property type="evidence" value="ECO:0007669"/>
    <property type="project" value="UniProtKB-KW"/>
</dbReference>
<dbReference type="GO" id="GO:0000139">
    <property type="term" value="C:Golgi membrane"/>
    <property type="evidence" value="ECO:0007669"/>
    <property type="project" value="UniProtKB-SubCell"/>
</dbReference>
<dbReference type="InterPro" id="IPR017907">
    <property type="entry name" value="Znf_RING_CS"/>
</dbReference>
<feature type="compositionally biased region" description="Polar residues" evidence="22">
    <location>
        <begin position="1"/>
        <end position="10"/>
    </location>
</feature>
<dbReference type="Pfam" id="PF13923">
    <property type="entry name" value="zf-C3HC4_2"/>
    <property type="match status" value="1"/>
</dbReference>
<organism evidence="26 27">
    <name type="scientific">Ursus maritimus</name>
    <name type="common">Polar bear</name>
    <name type="synonym">Thalarctos maritimus</name>
    <dbReference type="NCBI Taxonomy" id="29073"/>
    <lineage>
        <taxon>Eukaryota</taxon>
        <taxon>Metazoa</taxon>
        <taxon>Chordata</taxon>
        <taxon>Craniata</taxon>
        <taxon>Vertebrata</taxon>
        <taxon>Euteleostomi</taxon>
        <taxon>Mammalia</taxon>
        <taxon>Eutheria</taxon>
        <taxon>Laurasiatheria</taxon>
        <taxon>Carnivora</taxon>
        <taxon>Caniformia</taxon>
        <taxon>Ursidae</taxon>
        <taxon>Ursus</taxon>
    </lineage>
</organism>
<dbReference type="InterPro" id="IPR001841">
    <property type="entry name" value="Znf_RING"/>
</dbReference>
<evidence type="ECO:0000256" key="17">
    <source>
        <dbReference type="ARBA" id="ARBA00053956"/>
    </source>
</evidence>
<dbReference type="GO" id="GO:0008270">
    <property type="term" value="F:zinc ion binding"/>
    <property type="evidence" value="ECO:0007669"/>
    <property type="project" value="UniProtKB-KW"/>
</dbReference>
<feature type="domain" description="RING-type" evidence="24">
    <location>
        <begin position="37"/>
        <end position="76"/>
    </location>
</feature>
<comment type="subcellular location">
    <subcellularLocation>
        <location evidence="16">Golgi apparatus membrane</location>
        <topology evidence="16">Lipid-anchor</topology>
    </subcellularLocation>
</comment>
<dbReference type="PANTHER" id="PTHR46016:SF2">
    <property type="entry name" value="E3 UBIQUITIN-PROTEIN LIGASE RNF125"/>
    <property type="match status" value="1"/>
</dbReference>
<evidence type="ECO:0000256" key="13">
    <source>
        <dbReference type="ARBA" id="ARBA00023130"/>
    </source>
</evidence>
<dbReference type="UniPathway" id="UPA00143"/>
<sequence>MGSVLSSDSGKSAPASAAPRALERKGDPELPVTSFDCSVCLEVLHQPVRTRCGHVFCRSCIATSLKNNKWTCPYCRAYLPSEGVPATDVAKRMRSEYQNCTECDTLVCLSEMRAHIRSCQKYIDKYGPLQELGETATRCVCPFCQKELDEDSLLDHCITHHRSERRSVRIYFQRVLPAWYHRDSLPSSKPQLGPLQQGLDLHPTGGGALLWVLYFKSLLIFFFFFNIECFVNLCVILVQGPC</sequence>
<keyword evidence="7 21" id="KW-0863">Zinc-finger</keyword>
<evidence type="ECO:0000256" key="14">
    <source>
        <dbReference type="ARBA" id="ARBA00023136"/>
    </source>
</evidence>
<accession>A0A384C450</accession>
<evidence type="ECO:0000256" key="7">
    <source>
        <dbReference type="ARBA" id="ARBA00022771"/>
    </source>
</evidence>
<keyword evidence="8" id="KW-0833">Ubl conjugation pathway</keyword>
<evidence type="ECO:0000256" key="3">
    <source>
        <dbReference type="ARBA" id="ARBA00012483"/>
    </source>
</evidence>
<evidence type="ECO:0000256" key="4">
    <source>
        <dbReference type="ARBA" id="ARBA00022679"/>
    </source>
</evidence>
<dbReference type="CTD" id="54941"/>
<feature type="region of interest" description="Disordered" evidence="22">
    <location>
        <begin position="1"/>
        <end position="26"/>
    </location>
</feature>
<gene>
    <name evidence="27" type="primary">RNF125</name>
</gene>
<evidence type="ECO:0000256" key="6">
    <source>
        <dbReference type="ARBA" id="ARBA00022723"/>
    </source>
</evidence>
<dbReference type="GeneID" id="103663277"/>
<keyword evidence="4" id="KW-0808">Transferase</keyword>
<keyword evidence="15" id="KW-0449">Lipoprotein</keyword>
<dbReference type="InterPro" id="IPR013083">
    <property type="entry name" value="Znf_RING/FYVE/PHD"/>
</dbReference>
<dbReference type="Proteomes" id="UP000261680">
    <property type="component" value="Unplaced"/>
</dbReference>
<comment type="function">
    <text evidence="17">E3 ubiquitin-protein ligase that mediates ubiquitination and subsequent proteasomal degradation of target proteins, such as RIGI, MAVS/IPS1, IFIH1/MDA5, JAK1 and p53/TP53. Acts as a negative regulator of type I interferon production by mediating ubiquitination of RIGI at 'Lys-181', leading to RIGI degradation. Mediates ubiquitination and subsequent degradation of p53/TP53. Mediates ubiquitination and subsequent degradation of JAK1. Acts as a positive regulator of T-cell activation.</text>
</comment>
<evidence type="ECO:0000259" key="25">
    <source>
        <dbReference type="PROSITE" id="PS51803"/>
    </source>
</evidence>
<evidence type="ECO:0000256" key="23">
    <source>
        <dbReference type="SAM" id="Phobius"/>
    </source>
</evidence>
<dbReference type="PANTHER" id="PTHR46016">
    <property type="entry name" value="ZINC FINGER, RING/FYVE/PHD-TYPE"/>
    <property type="match status" value="1"/>
</dbReference>
<dbReference type="FunFam" id="3.30.40.10:FF:000324">
    <property type="entry name" value="E3 ubiquitin-protein ligase RNF125 isoform X2"/>
    <property type="match status" value="1"/>
</dbReference>
<comment type="catalytic activity">
    <reaction evidence="1">
        <text>S-ubiquitinyl-[E2 ubiquitin-conjugating enzyme]-L-cysteine + [acceptor protein]-L-lysine = [E2 ubiquitin-conjugating enzyme]-L-cysteine + N(6)-ubiquitinyl-[acceptor protein]-L-lysine.</text>
        <dbReference type="EC" id="2.3.2.27"/>
    </reaction>
</comment>
<evidence type="ECO:0000256" key="9">
    <source>
        <dbReference type="ARBA" id="ARBA00022833"/>
    </source>
</evidence>
<evidence type="ECO:0000259" key="24">
    <source>
        <dbReference type="PROSITE" id="PS50089"/>
    </source>
</evidence>
<feature type="transmembrane region" description="Helical" evidence="23">
    <location>
        <begin position="218"/>
        <end position="238"/>
    </location>
</feature>
<keyword evidence="12" id="KW-0333">Golgi apparatus</keyword>
<keyword evidence="13" id="KW-1064">Adaptive immunity</keyword>
<dbReference type="EC" id="2.3.2.27" evidence="3"/>
<name>A0A384C450_URSMA</name>
<keyword evidence="5" id="KW-0519">Myristate</keyword>
<evidence type="ECO:0000256" key="1">
    <source>
        <dbReference type="ARBA" id="ARBA00000900"/>
    </source>
</evidence>
<keyword evidence="26" id="KW-1185">Reference proteome</keyword>
<dbReference type="InterPro" id="IPR051438">
    <property type="entry name" value="RNF_E3_ubiq-protein_ligase"/>
</dbReference>
<evidence type="ECO:0000256" key="20">
    <source>
        <dbReference type="ARBA" id="ARBA00080436"/>
    </source>
</evidence>
<dbReference type="Pfam" id="PF18574">
    <property type="entry name" value="zf_C2HC_14"/>
    <property type="match status" value="1"/>
</dbReference>
<keyword evidence="9" id="KW-0862">Zinc</keyword>
<evidence type="ECO:0000256" key="10">
    <source>
        <dbReference type="ARBA" id="ARBA00022843"/>
    </source>
</evidence>
<keyword evidence="6" id="KW-0479">Metal-binding</keyword>
<dbReference type="GO" id="GO:0034098">
    <property type="term" value="C:VCP-NPL4-UFD1 AAA ATPase complex"/>
    <property type="evidence" value="ECO:0007669"/>
    <property type="project" value="TreeGrafter"/>
</dbReference>
<dbReference type="GO" id="GO:0006511">
    <property type="term" value="P:ubiquitin-dependent protein catabolic process"/>
    <property type="evidence" value="ECO:0007669"/>
    <property type="project" value="TreeGrafter"/>
</dbReference>
<evidence type="ECO:0000256" key="11">
    <source>
        <dbReference type="ARBA" id="ARBA00022859"/>
    </source>
</evidence>
<keyword evidence="23" id="KW-1133">Transmembrane helix</keyword>
<dbReference type="PROSITE" id="PS00518">
    <property type="entry name" value="ZF_RING_1"/>
    <property type="match status" value="1"/>
</dbReference>
<evidence type="ECO:0000313" key="26">
    <source>
        <dbReference type="Proteomes" id="UP000261680"/>
    </source>
</evidence>
<dbReference type="GO" id="GO:0061630">
    <property type="term" value="F:ubiquitin protein ligase activity"/>
    <property type="evidence" value="ECO:0007669"/>
    <property type="project" value="UniProtKB-EC"/>
</dbReference>
<comment type="subunit">
    <text evidence="18">Interacts with UBE2D1. Interacts with VCP/p97; leading to recruit RNF125 to RIGI and promote ubiquitination of RIGI.</text>
</comment>
<dbReference type="Gene3D" id="3.30.40.10">
    <property type="entry name" value="Zinc/RING finger domain, C3HC4 (zinc finger)"/>
    <property type="match status" value="1"/>
</dbReference>
<dbReference type="SMART" id="SM00184">
    <property type="entry name" value="RING"/>
    <property type="match status" value="1"/>
</dbReference>
<evidence type="ECO:0000256" key="18">
    <source>
        <dbReference type="ARBA" id="ARBA00065487"/>
    </source>
</evidence>
<dbReference type="PROSITE" id="PS51803">
    <property type="entry name" value="ZF_C2HC_RNF"/>
    <property type="match status" value="1"/>
</dbReference>
<dbReference type="SUPFAM" id="SSF57850">
    <property type="entry name" value="RING/U-box"/>
    <property type="match status" value="1"/>
</dbReference>
<evidence type="ECO:0000256" key="8">
    <source>
        <dbReference type="ARBA" id="ARBA00022786"/>
    </source>
</evidence>
<dbReference type="GO" id="GO:0000209">
    <property type="term" value="P:protein polyubiquitination"/>
    <property type="evidence" value="ECO:0007669"/>
    <property type="project" value="TreeGrafter"/>
</dbReference>
<comment type="pathway">
    <text evidence="2">Protein modification; protein ubiquitination.</text>
</comment>